<evidence type="ECO:0000256" key="4">
    <source>
        <dbReference type="ARBA" id="ARBA00022448"/>
    </source>
</evidence>
<dbReference type="GO" id="GO:0022857">
    <property type="term" value="F:transmembrane transporter activity"/>
    <property type="evidence" value="ECO:0007669"/>
    <property type="project" value="UniProtKB-UniRule"/>
</dbReference>
<feature type="transmembrane region" description="Helical" evidence="9">
    <location>
        <begin position="72"/>
        <end position="94"/>
    </location>
</feature>
<dbReference type="GO" id="GO:0005886">
    <property type="term" value="C:plasma membrane"/>
    <property type="evidence" value="ECO:0007669"/>
    <property type="project" value="UniProtKB-SubCell"/>
</dbReference>
<dbReference type="HAMAP" id="MF_01461">
    <property type="entry name" value="EcfT"/>
    <property type="match status" value="1"/>
</dbReference>
<dbReference type="CDD" id="cd16914">
    <property type="entry name" value="EcfT"/>
    <property type="match status" value="1"/>
</dbReference>
<comment type="subcellular location">
    <subcellularLocation>
        <location evidence="1 9">Cell membrane</location>
        <topology evidence="1 9">Multi-pass membrane protein</topology>
    </subcellularLocation>
</comment>
<organism evidence="10 11">
    <name type="scientific">Paraliobacillus quinghaiensis</name>
    <dbReference type="NCBI Taxonomy" id="470815"/>
    <lineage>
        <taxon>Bacteria</taxon>
        <taxon>Bacillati</taxon>
        <taxon>Bacillota</taxon>
        <taxon>Bacilli</taxon>
        <taxon>Bacillales</taxon>
        <taxon>Bacillaceae</taxon>
        <taxon>Paraliobacillus</taxon>
    </lineage>
</organism>
<dbReference type="EMBL" id="BMLG01000014">
    <property type="protein sequence ID" value="GGM36492.1"/>
    <property type="molecule type" value="Genomic_DNA"/>
</dbReference>
<comment type="caution">
    <text evidence="10">The sequence shown here is derived from an EMBL/GenBank/DDBJ whole genome shotgun (WGS) entry which is preliminary data.</text>
</comment>
<evidence type="ECO:0000256" key="8">
    <source>
        <dbReference type="ARBA" id="ARBA00023136"/>
    </source>
</evidence>
<evidence type="ECO:0000256" key="5">
    <source>
        <dbReference type="ARBA" id="ARBA00022475"/>
    </source>
</evidence>
<keyword evidence="8 9" id="KW-0472">Membrane</keyword>
<reference evidence="10" key="1">
    <citation type="journal article" date="2014" name="Int. J. Syst. Evol. Microbiol.">
        <title>Complete genome sequence of Corynebacterium casei LMG S-19264T (=DSM 44701T), isolated from a smear-ripened cheese.</title>
        <authorList>
            <consortium name="US DOE Joint Genome Institute (JGI-PGF)"/>
            <person name="Walter F."/>
            <person name="Albersmeier A."/>
            <person name="Kalinowski J."/>
            <person name="Ruckert C."/>
        </authorList>
    </citation>
    <scope>NUCLEOTIDE SEQUENCE</scope>
    <source>
        <strain evidence="10">CGMCC 1.6333</strain>
    </source>
</reference>
<protein>
    <recommendedName>
        <fullName evidence="3 9">Energy-coupling factor transporter transmembrane protein EcfT</fullName>
        <shortName evidence="9">ECF transporter T component EcfT</shortName>
    </recommendedName>
</protein>
<evidence type="ECO:0000256" key="1">
    <source>
        <dbReference type="ARBA" id="ARBA00004651"/>
    </source>
</evidence>
<dbReference type="Pfam" id="PF02361">
    <property type="entry name" value="CbiQ"/>
    <property type="match status" value="1"/>
</dbReference>
<evidence type="ECO:0000313" key="11">
    <source>
        <dbReference type="Proteomes" id="UP000618460"/>
    </source>
</evidence>
<keyword evidence="4 9" id="KW-0813">Transport</keyword>
<dbReference type="InterPro" id="IPR024919">
    <property type="entry name" value="EcfT"/>
</dbReference>
<evidence type="ECO:0000256" key="3">
    <source>
        <dbReference type="ARBA" id="ARBA00014042"/>
    </source>
</evidence>
<dbReference type="OrthoDB" id="8075495at2"/>
<dbReference type="InterPro" id="IPR003339">
    <property type="entry name" value="ABC/ECF_trnsptr_transmembrane"/>
</dbReference>
<keyword evidence="11" id="KW-1185">Reference proteome</keyword>
<dbReference type="AlphaFoldDB" id="A0A917TUS2"/>
<feature type="transmembrane region" description="Helical" evidence="9">
    <location>
        <begin position="246"/>
        <end position="263"/>
    </location>
</feature>
<evidence type="ECO:0000313" key="10">
    <source>
        <dbReference type="EMBL" id="GGM36492.1"/>
    </source>
</evidence>
<dbReference type="RefSeq" id="WP_117156987.1">
    <property type="nucleotide sequence ID" value="NZ_BMLG01000014.1"/>
</dbReference>
<feature type="transmembrane region" description="Helical" evidence="9">
    <location>
        <begin position="106"/>
        <end position="128"/>
    </location>
</feature>
<gene>
    <name evidence="9 10" type="primary">ecfT</name>
    <name evidence="10" type="ORF">GCM10011351_23240</name>
</gene>
<keyword evidence="6 9" id="KW-0812">Transmembrane</keyword>
<dbReference type="PANTHER" id="PTHR33514">
    <property type="entry name" value="PROTEIN ABCI12, CHLOROPLASTIC"/>
    <property type="match status" value="1"/>
</dbReference>
<reference evidence="10" key="2">
    <citation type="submission" date="2020-09" db="EMBL/GenBank/DDBJ databases">
        <authorList>
            <person name="Sun Q."/>
            <person name="Zhou Y."/>
        </authorList>
    </citation>
    <scope>NUCLEOTIDE SEQUENCE</scope>
    <source>
        <strain evidence="10">CGMCC 1.6333</strain>
    </source>
</reference>
<sequence>MNKLILGRYFPGESLLHHLDPRAKLVSAIYFIALLFVANNWQGYLLLWAFTFFVMRLSDVKLKTYLRGVRPLIWLILFTVFLQILFTAGGTIYIDWGLITISKFGLINGAFIFSRFVMIIFISTVVTLTTKPIDLTDGINALLSPLKTIKVPVDEIALMLSISLRFIPNLLDETQKVMDAQRARGTTFGEGSLAQQMKKLTPIVMPLFVSSLKRAEDMADVMEVRGYQSGKPRTSFRRLAWRKKDTLSICGMVFLTIIVVLLRNEGVNYLN</sequence>
<evidence type="ECO:0000256" key="2">
    <source>
        <dbReference type="ARBA" id="ARBA00005660"/>
    </source>
</evidence>
<comment type="function">
    <text evidence="9">Transmembrane (T) component of an energy-coupling factor (ECF) ABC-transporter complex. Unlike classic ABC transporters this ECF transporter provides the energy necessary to transport a number of different substrates.</text>
</comment>
<comment type="subunit">
    <text evidence="9">Forms a stable energy-coupling factor (ECF) transporter complex composed of 2 membrane-embedded substrate-binding proteins (S component), 2 ATP-binding proteins (A component) and 2 transmembrane proteins (T component).</text>
</comment>
<keyword evidence="7 9" id="KW-1133">Transmembrane helix</keyword>
<keyword evidence="5 9" id="KW-1003">Cell membrane</keyword>
<comment type="similarity">
    <text evidence="2 9">Belongs to the energy-coupling factor EcfT family.</text>
</comment>
<evidence type="ECO:0000256" key="7">
    <source>
        <dbReference type="ARBA" id="ARBA00022989"/>
    </source>
</evidence>
<dbReference type="Proteomes" id="UP000618460">
    <property type="component" value="Unassembled WGS sequence"/>
</dbReference>
<name>A0A917TUS2_9BACI</name>
<dbReference type="PANTHER" id="PTHR33514:SF13">
    <property type="entry name" value="PROTEIN ABCI12, CHLOROPLASTIC"/>
    <property type="match status" value="1"/>
</dbReference>
<accession>A0A917TUS2</accession>
<evidence type="ECO:0000256" key="9">
    <source>
        <dbReference type="HAMAP-Rule" id="MF_01461"/>
    </source>
</evidence>
<feature type="transmembrane region" description="Helical" evidence="9">
    <location>
        <begin position="28"/>
        <end position="51"/>
    </location>
</feature>
<evidence type="ECO:0000256" key="6">
    <source>
        <dbReference type="ARBA" id="ARBA00022692"/>
    </source>
</evidence>
<proteinExistence type="inferred from homology"/>